<feature type="compositionally biased region" description="Basic and acidic residues" evidence="1">
    <location>
        <begin position="362"/>
        <end position="372"/>
    </location>
</feature>
<dbReference type="AlphaFoldDB" id="A0A4S8QHJ6"/>
<organism evidence="3 4">
    <name type="scientific">Botrytis galanthina</name>
    <dbReference type="NCBI Taxonomy" id="278940"/>
    <lineage>
        <taxon>Eukaryota</taxon>
        <taxon>Fungi</taxon>
        <taxon>Dikarya</taxon>
        <taxon>Ascomycota</taxon>
        <taxon>Pezizomycotina</taxon>
        <taxon>Leotiomycetes</taxon>
        <taxon>Helotiales</taxon>
        <taxon>Sclerotiniaceae</taxon>
        <taxon>Botrytis</taxon>
    </lineage>
</organism>
<keyword evidence="2" id="KW-0472">Membrane</keyword>
<reference evidence="3 4" key="1">
    <citation type="submission" date="2017-12" db="EMBL/GenBank/DDBJ databases">
        <title>Comparative genomics of Botrytis spp.</title>
        <authorList>
            <person name="Valero-Jimenez C.A."/>
            <person name="Tapia P."/>
            <person name="Veloso J."/>
            <person name="Silva-Moreno E."/>
            <person name="Staats M."/>
            <person name="Valdes J.H."/>
            <person name="Van Kan J.A.L."/>
        </authorList>
    </citation>
    <scope>NUCLEOTIDE SEQUENCE [LARGE SCALE GENOMIC DNA]</scope>
    <source>
        <strain evidence="3 4">MUCL435</strain>
    </source>
</reference>
<evidence type="ECO:0000256" key="1">
    <source>
        <dbReference type="SAM" id="MobiDB-lite"/>
    </source>
</evidence>
<evidence type="ECO:0000313" key="3">
    <source>
        <dbReference type="EMBL" id="THV44267.1"/>
    </source>
</evidence>
<feature type="compositionally biased region" description="Polar residues" evidence="1">
    <location>
        <begin position="347"/>
        <end position="361"/>
    </location>
</feature>
<sequence>MASSSCSTATAGFGVGKVITSIHKGMLNTLQNAHINGPDIELIEIEMHRPKQDISALWIEHQGRNTKRTKTWACIYCADRKIFYSESDLRTHQQNSHQSKLPDTPEEFKLPQNSNEVNPVLRDPTRSCEEGHLHNGETTEDRPHKKTVEGRGISVDLAPPSREHSEIPLPRRSLKWFQLEQLNICSQGEARPRIQEELVAEVKGIYAGLVMVEARPEVDEGSWQALIKRLHILNEQPLSFFRGCHRLTDTPNLRRLASELAIPAELWQRGASSLLEFFENIPPIPFDTTLMLEFLTLFVIGKENDLFEDLGSSPGDEEEHHELSLILRERKERTPCRARNMLPNKFWSHNLSSSQSKPTNESTKHRDDEVHNAKLKTQSGRARSKELSPKGLLLTLFIFLSTLLTALGHKKRLFTSFLMANIMTAVSGRVIPPENSAMRTSPAFPNDSKLFQSLIDKSIRLLNLSSEAVIALIVIAVCEMIRRIFCKEVQHRLLSATCMAASTSCFAYLRDAEDVTGGLLAGLLVAGAVFTWNTFSLGVEKYNFGTPYDPPVSIGVQANFSKAISSLV</sequence>
<feature type="transmembrane region" description="Helical" evidence="2">
    <location>
        <begin position="515"/>
        <end position="535"/>
    </location>
</feature>
<evidence type="ECO:0000256" key="2">
    <source>
        <dbReference type="SAM" id="Phobius"/>
    </source>
</evidence>
<evidence type="ECO:0000313" key="4">
    <source>
        <dbReference type="Proteomes" id="UP000308671"/>
    </source>
</evidence>
<name>A0A4S8QHJ6_9HELO</name>
<feature type="compositionally biased region" description="Polar residues" evidence="1">
    <location>
        <begin position="92"/>
        <end position="101"/>
    </location>
</feature>
<keyword evidence="2" id="KW-0812">Transmembrane</keyword>
<gene>
    <name evidence="3" type="ORF">BGAL_0686g00060</name>
</gene>
<dbReference type="EMBL" id="PQXL01000682">
    <property type="protein sequence ID" value="THV44267.1"/>
    <property type="molecule type" value="Genomic_DNA"/>
</dbReference>
<accession>A0A4S8QHJ6</accession>
<comment type="caution">
    <text evidence="3">The sequence shown here is derived from an EMBL/GenBank/DDBJ whole genome shotgun (WGS) entry which is preliminary data.</text>
</comment>
<dbReference type="Proteomes" id="UP000308671">
    <property type="component" value="Unassembled WGS sequence"/>
</dbReference>
<feature type="region of interest" description="Disordered" evidence="1">
    <location>
        <begin position="90"/>
        <end position="165"/>
    </location>
</feature>
<feature type="transmembrane region" description="Helical" evidence="2">
    <location>
        <begin position="387"/>
        <end position="406"/>
    </location>
</feature>
<feature type="region of interest" description="Disordered" evidence="1">
    <location>
        <begin position="347"/>
        <end position="383"/>
    </location>
</feature>
<keyword evidence="4" id="KW-1185">Reference proteome</keyword>
<protein>
    <submittedName>
        <fullName evidence="3">Uncharacterized protein</fullName>
    </submittedName>
</protein>
<dbReference type="OrthoDB" id="2017974at2759"/>
<proteinExistence type="predicted"/>
<keyword evidence="2" id="KW-1133">Transmembrane helix</keyword>
<feature type="compositionally biased region" description="Basic and acidic residues" evidence="1">
    <location>
        <begin position="123"/>
        <end position="149"/>
    </location>
</feature>